<dbReference type="EMBL" id="RAQH01000008">
    <property type="protein sequence ID" value="RKE83182.1"/>
    <property type="molecule type" value="Genomic_DNA"/>
</dbReference>
<reference evidence="2 3" key="2">
    <citation type="submission" date="2018-09" db="EMBL/GenBank/DDBJ databases">
        <title>Genomic Encyclopedia of Archaeal and Bacterial Type Strains, Phase II (KMG-II): from individual species to whole genera.</title>
        <authorList>
            <person name="Goeker M."/>
        </authorList>
    </citation>
    <scope>NUCLEOTIDE SEQUENCE [LARGE SCALE GENOMIC DNA]</scope>
    <source>
        <strain evidence="2 3">DSM 27620</strain>
    </source>
</reference>
<proteinExistence type="predicted"/>
<organism evidence="2 3">
    <name type="scientific">Epilithonimonas arachidiradicis</name>
    <dbReference type="NCBI Taxonomy" id="1617282"/>
    <lineage>
        <taxon>Bacteria</taxon>
        <taxon>Pseudomonadati</taxon>
        <taxon>Bacteroidota</taxon>
        <taxon>Flavobacteriia</taxon>
        <taxon>Flavobacteriales</taxon>
        <taxon>Weeksellaceae</taxon>
        <taxon>Chryseobacterium group</taxon>
        <taxon>Epilithonimonas</taxon>
    </lineage>
</organism>
<comment type="caution">
    <text evidence="2">The sequence shown here is derived from an EMBL/GenBank/DDBJ whole genome shotgun (WGS) entry which is preliminary data.</text>
</comment>
<name>A0A420CY05_9FLAO</name>
<reference evidence="1" key="1">
    <citation type="journal article" date="2014" name="Int. J. Syst. Evol. Microbiol.">
        <title>Complete genome of a new Firmicutes species belonging to the dominant human colonic microbiota ('Ruminococcus bicirculans') reveals two chromosomes and a selective capacity to utilize plant glucans.</title>
        <authorList>
            <consortium name="NISC Comparative Sequencing Program"/>
            <person name="Wegmann U."/>
            <person name="Louis P."/>
            <person name="Goesmann A."/>
            <person name="Henrissat B."/>
            <person name="Duncan S.H."/>
            <person name="Flint H.J."/>
        </authorList>
    </citation>
    <scope>NUCLEOTIDE SEQUENCE</scope>
    <source>
        <strain evidence="1">CCM 8490</strain>
    </source>
</reference>
<sequence length="117" mass="13796">MKILFILMVVNLISLNAQQLNRENKVLLRTEIKNTEKTFFVYELGEHSIFSILNPKMKKEEVLNFCTLSLYLEYISKGQKEKKEVSYQEALENISNPELFEEFLNLNKITLVLTTIY</sequence>
<evidence type="ECO:0000313" key="1">
    <source>
        <dbReference type="EMBL" id="GGG65534.1"/>
    </source>
</evidence>
<dbReference type="AlphaFoldDB" id="A0A420CY05"/>
<dbReference type="EMBL" id="BMCW01000008">
    <property type="protein sequence ID" value="GGG65534.1"/>
    <property type="molecule type" value="Genomic_DNA"/>
</dbReference>
<keyword evidence="4" id="KW-1185">Reference proteome</keyword>
<accession>A0A420CY05</accession>
<dbReference type="Proteomes" id="UP000285906">
    <property type="component" value="Unassembled WGS sequence"/>
</dbReference>
<dbReference type="Proteomes" id="UP000658202">
    <property type="component" value="Unassembled WGS sequence"/>
</dbReference>
<protein>
    <submittedName>
        <fullName evidence="2">Uncharacterized protein</fullName>
    </submittedName>
</protein>
<evidence type="ECO:0000313" key="2">
    <source>
        <dbReference type="EMBL" id="RKE83182.1"/>
    </source>
</evidence>
<reference evidence="4" key="3">
    <citation type="journal article" date="2019" name="Int. J. Syst. Evol. Microbiol.">
        <title>The Global Catalogue of Microorganisms (GCM) 10K type strain sequencing project: providing services to taxonomists for standard genome sequencing and annotation.</title>
        <authorList>
            <consortium name="The Broad Institute Genomics Platform"/>
            <consortium name="The Broad Institute Genome Sequencing Center for Infectious Disease"/>
            <person name="Wu L."/>
            <person name="Ma J."/>
        </authorList>
    </citation>
    <scope>NUCLEOTIDE SEQUENCE [LARGE SCALE GENOMIC DNA]</scope>
    <source>
        <strain evidence="4">CCM 8490</strain>
    </source>
</reference>
<reference evidence="1" key="4">
    <citation type="submission" date="2024-05" db="EMBL/GenBank/DDBJ databases">
        <authorList>
            <person name="Sun Q."/>
            <person name="Sedlacek I."/>
        </authorList>
    </citation>
    <scope>NUCLEOTIDE SEQUENCE</scope>
    <source>
        <strain evidence="1">CCM 8490</strain>
    </source>
</reference>
<gene>
    <name evidence="2" type="ORF">BXY58_2734</name>
    <name evidence="1" type="ORF">GCM10007332_30080</name>
</gene>
<evidence type="ECO:0000313" key="4">
    <source>
        <dbReference type="Proteomes" id="UP000658202"/>
    </source>
</evidence>
<evidence type="ECO:0000313" key="3">
    <source>
        <dbReference type="Proteomes" id="UP000285906"/>
    </source>
</evidence>
<dbReference type="RefSeq" id="WP_120214309.1">
    <property type="nucleotide sequence ID" value="NZ_BMCW01000008.1"/>
</dbReference>